<evidence type="ECO:0000313" key="2">
    <source>
        <dbReference type="EMBL" id="SEL57657.1"/>
    </source>
</evidence>
<protein>
    <submittedName>
        <fullName evidence="2">Uncharacterized protein</fullName>
    </submittedName>
</protein>
<dbReference type="AlphaFoldDB" id="A0A1H7RE09"/>
<keyword evidence="3" id="KW-1185">Reference proteome</keyword>
<proteinExistence type="predicted"/>
<sequence length="60" mass="6906">MLGKVHRSCRQSEQIQLALSYLISPYFAFDPIFLTFSSFAGVWSLLLFIVPPKRLNLQNC</sequence>
<dbReference type="EMBL" id="FNZR01000007">
    <property type="protein sequence ID" value="SEL57657.1"/>
    <property type="molecule type" value="Genomic_DNA"/>
</dbReference>
<reference evidence="3" key="1">
    <citation type="submission" date="2016-10" db="EMBL/GenBank/DDBJ databases">
        <authorList>
            <person name="Varghese N."/>
            <person name="Submissions S."/>
        </authorList>
    </citation>
    <scope>NUCLEOTIDE SEQUENCE [LARGE SCALE GENOMIC DNA]</scope>
    <source>
        <strain evidence="3">Jip14</strain>
    </source>
</reference>
<name>A0A1H7RE09_9SPHI</name>
<dbReference type="Proteomes" id="UP000198916">
    <property type="component" value="Unassembled WGS sequence"/>
</dbReference>
<keyword evidence="1" id="KW-0812">Transmembrane</keyword>
<accession>A0A1H7RE09</accession>
<feature type="transmembrane region" description="Helical" evidence="1">
    <location>
        <begin position="32"/>
        <end position="50"/>
    </location>
</feature>
<organism evidence="2 3">
    <name type="scientific">Parapedobacter koreensis</name>
    <dbReference type="NCBI Taxonomy" id="332977"/>
    <lineage>
        <taxon>Bacteria</taxon>
        <taxon>Pseudomonadati</taxon>
        <taxon>Bacteroidota</taxon>
        <taxon>Sphingobacteriia</taxon>
        <taxon>Sphingobacteriales</taxon>
        <taxon>Sphingobacteriaceae</taxon>
        <taxon>Parapedobacter</taxon>
    </lineage>
</organism>
<gene>
    <name evidence="2" type="ORF">SAMN05421740_10717</name>
</gene>
<dbReference type="STRING" id="332977.SAMN05421740_10717"/>
<keyword evidence="1" id="KW-0472">Membrane</keyword>
<evidence type="ECO:0000313" key="3">
    <source>
        <dbReference type="Proteomes" id="UP000198916"/>
    </source>
</evidence>
<evidence type="ECO:0000256" key="1">
    <source>
        <dbReference type="SAM" id="Phobius"/>
    </source>
</evidence>
<keyword evidence="1" id="KW-1133">Transmembrane helix</keyword>